<sequence>MLSSRLVTLILPCYNEAEHIQKSLPRIIAYMKKFFYNDFSLIIIDDKSTDQTPQLVKQIIKKQKNITFLMHAHNRGRGATVTEGIRMSSSTIVGYIDIDLEVSPKYIPSFTHLIMENRADIVVAKRYYTVDFSFQNILRTLLSKGYAMMVRRLLHLPIHDTEAGYKFFKRQKILRVLSAVRDPHWFWDTELVARAYQSRLRIVELPVQFIRNVKKTSTVKPFHDSLRYIIAILQFRRREK</sequence>
<proteinExistence type="predicted"/>
<protein>
    <recommendedName>
        <fullName evidence="1">Glycosyltransferase 2-like domain-containing protein</fullName>
    </recommendedName>
</protein>
<dbReference type="SUPFAM" id="SSF53448">
    <property type="entry name" value="Nucleotide-diphospho-sugar transferases"/>
    <property type="match status" value="1"/>
</dbReference>
<dbReference type="PANTHER" id="PTHR10859">
    <property type="entry name" value="GLYCOSYL TRANSFERASE"/>
    <property type="match status" value="1"/>
</dbReference>
<accession>A0A1F6AJU2</accession>
<dbReference type="AlphaFoldDB" id="A0A1F6AJU2"/>
<reference evidence="2 3" key="1">
    <citation type="journal article" date="2016" name="Nat. Commun.">
        <title>Thousands of microbial genomes shed light on interconnected biogeochemical processes in an aquifer system.</title>
        <authorList>
            <person name="Anantharaman K."/>
            <person name="Brown C.T."/>
            <person name="Hug L.A."/>
            <person name="Sharon I."/>
            <person name="Castelle C.J."/>
            <person name="Probst A.J."/>
            <person name="Thomas B.C."/>
            <person name="Singh A."/>
            <person name="Wilkins M.J."/>
            <person name="Karaoz U."/>
            <person name="Brodie E.L."/>
            <person name="Williams K.H."/>
            <person name="Hubbard S.S."/>
            <person name="Banfield J.F."/>
        </authorList>
    </citation>
    <scope>NUCLEOTIDE SEQUENCE [LARGE SCALE GENOMIC DNA]</scope>
</reference>
<name>A0A1F6AJU2_9BACT</name>
<evidence type="ECO:0000259" key="1">
    <source>
        <dbReference type="Pfam" id="PF00535"/>
    </source>
</evidence>
<comment type="caution">
    <text evidence="2">The sequence shown here is derived from an EMBL/GenBank/DDBJ whole genome shotgun (WGS) entry which is preliminary data.</text>
</comment>
<evidence type="ECO:0000313" key="2">
    <source>
        <dbReference type="EMBL" id="OGG24507.1"/>
    </source>
</evidence>
<evidence type="ECO:0000313" key="3">
    <source>
        <dbReference type="Proteomes" id="UP000178759"/>
    </source>
</evidence>
<organism evidence="2 3">
    <name type="scientific">Candidatus Gottesmanbacteria bacterium RIFCSPLOWO2_01_FULL_43_11b</name>
    <dbReference type="NCBI Taxonomy" id="1798392"/>
    <lineage>
        <taxon>Bacteria</taxon>
        <taxon>Candidatus Gottesmaniibacteriota</taxon>
    </lineage>
</organism>
<dbReference type="Pfam" id="PF00535">
    <property type="entry name" value="Glycos_transf_2"/>
    <property type="match status" value="1"/>
</dbReference>
<feature type="domain" description="Glycosyltransferase 2-like" evidence="1">
    <location>
        <begin position="9"/>
        <end position="173"/>
    </location>
</feature>
<dbReference type="Gene3D" id="3.90.550.10">
    <property type="entry name" value="Spore Coat Polysaccharide Biosynthesis Protein SpsA, Chain A"/>
    <property type="match status" value="1"/>
</dbReference>
<dbReference type="InterPro" id="IPR029044">
    <property type="entry name" value="Nucleotide-diphossugar_trans"/>
</dbReference>
<dbReference type="STRING" id="1798392.A3A79_04970"/>
<dbReference type="InterPro" id="IPR001173">
    <property type="entry name" value="Glyco_trans_2-like"/>
</dbReference>
<dbReference type="Proteomes" id="UP000178759">
    <property type="component" value="Unassembled WGS sequence"/>
</dbReference>
<gene>
    <name evidence="2" type="ORF">A3A79_04970</name>
</gene>
<dbReference type="PANTHER" id="PTHR10859:SF91">
    <property type="entry name" value="DOLICHYL-PHOSPHATE BETA-GLUCOSYLTRANSFERASE"/>
    <property type="match status" value="1"/>
</dbReference>
<dbReference type="EMBL" id="MFJV01000001">
    <property type="protein sequence ID" value="OGG24507.1"/>
    <property type="molecule type" value="Genomic_DNA"/>
</dbReference>
<dbReference type="GO" id="GO:0006487">
    <property type="term" value="P:protein N-linked glycosylation"/>
    <property type="evidence" value="ECO:0007669"/>
    <property type="project" value="TreeGrafter"/>
</dbReference>